<evidence type="ECO:0000256" key="4">
    <source>
        <dbReference type="ARBA" id="ARBA00023163"/>
    </source>
</evidence>
<dbReference type="OrthoDB" id="3181812at2"/>
<dbReference type="Pfam" id="PF03466">
    <property type="entry name" value="LysR_substrate"/>
    <property type="match status" value="1"/>
</dbReference>
<dbReference type="CDD" id="cd08423">
    <property type="entry name" value="PBP2_LTTR_like_6"/>
    <property type="match status" value="1"/>
</dbReference>
<evidence type="ECO:0000313" key="7">
    <source>
        <dbReference type="Proteomes" id="UP000282460"/>
    </source>
</evidence>
<keyword evidence="2" id="KW-0805">Transcription regulation</keyword>
<keyword evidence="4" id="KW-0804">Transcription</keyword>
<dbReference type="GO" id="GO:0003677">
    <property type="term" value="F:DNA binding"/>
    <property type="evidence" value="ECO:0007669"/>
    <property type="project" value="UniProtKB-KW"/>
</dbReference>
<dbReference type="InterPro" id="IPR036390">
    <property type="entry name" value="WH_DNA-bd_sf"/>
</dbReference>
<dbReference type="Proteomes" id="UP000282460">
    <property type="component" value="Unassembled WGS sequence"/>
</dbReference>
<dbReference type="Pfam" id="PF00126">
    <property type="entry name" value="HTH_1"/>
    <property type="match status" value="1"/>
</dbReference>
<evidence type="ECO:0000259" key="5">
    <source>
        <dbReference type="PROSITE" id="PS50931"/>
    </source>
</evidence>
<evidence type="ECO:0000313" key="6">
    <source>
        <dbReference type="EMBL" id="RLQ85511.1"/>
    </source>
</evidence>
<dbReference type="InterPro" id="IPR005119">
    <property type="entry name" value="LysR_subst-bd"/>
</dbReference>
<sequence length="314" mass="33926">MIDLDNLRALIAVRDHGTVIAASESLGFTPSAVSQQVKRLERQINAKLLERVGRRVLLTEHGRLLAEKGVALLGNLEELESLAQLPDAPIHGTLRIASFSTANRGLIAPLLARLGKVAPDLTLTLIELDPWDSLALVERGGAELAVVHNWSTVSLDVPASLTSTALCEDRVDVLVHRDHPLASRKEISPADLAGETWVSTPVGTICHEGLTQLFAGAGHRARIAYYDGDFSTHVAVVEHQAAIALLPRLGRDLLPSSVVAVPVVDPIPYRQVELAWRRSTTANPGLQLVRRQIESLVAESYDGREGARVGRELG</sequence>
<protein>
    <submittedName>
        <fullName evidence="6">LysR family transcriptional regulator</fullName>
    </submittedName>
</protein>
<keyword evidence="7" id="KW-1185">Reference proteome</keyword>
<name>A0A3L7J7T5_9MICO</name>
<dbReference type="GO" id="GO:0032993">
    <property type="term" value="C:protein-DNA complex"/>
    <property type="evidence" value="ECO:0007669"/>
    <property type="project" value="TreeGrafter"/>
</dbReference>
<reference evidence="6 7" key="1">
    <citation type="submission" date="2018-10" db="EMBL/GenBank/DDBJ databases">
        <authorList>
            <person name="Li J."/>
        </authorList>
    </citation>
    <scope>NUCLEOTIDE SEQUENCE [LARGE SCALE GENOMIC DNA]</scope>
    <source>
        <strain evidence="6 7">ZD1-4</strain>
    </source>
</reference>
<dbReference type="Gene3D" id="3.40.190.10">
    <property type="entry name" value="Periplasmic binding protein-like II"/>
    <property type="match status" value="2"/>
</dbReference>
<evidence type="ECO:0000256" key="3">
    <source>
        <dbReference type="ARBA" id="ARBA00023125"/>
    </source>
</evidence>
<dbReference type="Gene3D" id="1.10.10.10">
    <property type="entry name" value="Winged helix-like DNA-binding domain superfamily/Winged helix DNA-binding domain"/>
    <property type="match status" value="1"/>
</dbReference>
<comment type="similarity">
    <text evidence="1">Belongs to the LysR transcriptional regulatory family.</text>
</comment>
<accession>A0A3L7J7T5</accession>
<dbReference type="PANTHER" id="PTHR30346:SF29">
    <property type="entry name" value="LYSR SUBSTRATE-BINDING"/>
    <property type="match status" value="1"/>
</dbReference>
<dbReference type="SUPFAM" id="SSF53850">
    <property type="entry name" value="Periplasmic binding protein-like II"/>
    <property type="match status" value="1"/>
</dbReference>
<feature type="domain" description="HTH lysR-type" evidence="5">
    <location>
        <begin position="2"/>
        <end position="59"/>
    </location>
</feature>
<dbReference type="GO" id="GO:0003700">
    <property type="term" value="F:DNA-binding transcription factor activity"/>
    <property type="evidence" value="ECO:0007669"/>
    <property type="project" value="InterPro"/>
</dbReference>
<dbReference type="SUPFAM" id="SSF46785">
    <property type="entry name" value="Winged helix' DNA-binding domain"/>
    <property type="match status" value="1"/>
</dbReference>
<keyword evidence="3" id="KW-0238">DNA-binding</keyword>
<comment type="caution">
    <text evidence="6">The sequence shown here is derived from an EMBL/GenBank/DDBJ whole genome shotgun (WGS) entry which is preliminary data.</text>
</comment>
<dbReference type="AlphaFoldDB" id="A0A3L7J7T5"/>
<dbReference type="RefSeq" id="WP_121657875.1">
    <property type="nucleotide sequence ID" value="NZ_BMEK01000001.1"/>
</dbReference>
<gene>
    <name evidence="6" type="ORF">D9V28_01055</name>
</gene>
<evidence type="ECO:0000256" key="1">
    <source>
        <dbReference type="ARBA" id="ARBA00009437"/>
    </source>
</evidence>
<dbReference type="PROSITE" id="PS50931">
    <property type="entry name" value="HTH_LYSR"/>
    <property type="match status" value="1"/>
</dbReference>
<dbReference type="PANTHER" id="PTHR30346">
    <property type="entry name" value="TRANSCRIPTIONAL DUAL REGULATOR HCAR-RELATED"/>
    <property type="match status" value="1"/>
</dbReference>
<evidence type="ECO:0000256" key="2">
    <source>
        <dbReference type="ARBA" id="ARBA00023015"/>
    </source>
</evidence>
<organism evidence="6 7">
    <name type="scientific">Mycetocola zhadangensis</name>
    <dbReference type="NCBI Taxonomy" id="1164595"/>
    <lineage>
        <taxon>Bacteria</taxon>
        <taxon>Bacillati</taxon>
        <taxon>Actinomycetota</taxon>
        <taxon>Actinomycetes</taxon>
        <taxon>Micrococcales</taxon>
        <taxon>Microbacteriaceae</taxon>
        <taxon>Mycetocola</taxon>
    </lineage>
</organism>
<dbReference type="InterPro" id="IPR000847">
    <property type="entry name" value="LysR_HTH_N"/>
</dbReference>
<dbReference type="InterPro" id="IPR036388">
    <property type="entry name" value="WH-like_DNA-bd_sf"/>
</dbReference>
<dbReference type="EMBL" id="RCWJ01000001">
    <property type="protein sequence ID" value="RLQ85511.1"/>
    <property type="molecule type" value="Genomic_DNA"/>
</dbReference>
<proteinExistence type="inferred from homology"/>